<dbReference type="Gene3D" id="3.30.710.10">
    <property type="entry name" value="Potassium Channel Kv1.1, Chain A"/>
    <property type="match status" value="1"/>
</dbReference>
<dbReference type="EMBL" id="JAAAID010001218">
    <property type="protein sequence ID" value="KAG0011049.1"/>
    <property type="molecule type" value="Genomic_DNA"/>
</dbReference>
<reference evidence="2" key="1">
    <citation type="journal article" date="2020" name="Fungal Divers.">
        <title>Resolving the Mortierellaceae phylogeny through synthesis of multi-gene phylogenetics and phylogenomics.</title>
        <authorList>
            <person name="Vandepol N."/>
            <person name="Liber J."/>
            <person name="Desiro A."/>
            <person name="Na H."/>
            <person name="Kennedy M."/>
            <person name="Barry K."/>
            <person name="Grigoriev I.V."/>
            <person name="Miller A.N."/>
            <person name="O'Donnell K."/>
            <person name="Stajich J.E."/>
            <person name="Bonito G."/>
        </authorList>
    </citation>
    <scope>NUCLEOTIDE SEQUENCE</scope>
    <source>
        <strain evidence="2">NRRL 2769</strain>
    </source>
</reference>
<gene>
    <name evidence="2" type="ORF">BGZ80_000985</name>
</gene>
<dbReference type="InterPro" id="IPR011333">
    <property type="entry name" value="SKP1/BTB/POZ_sf"/>
</dbReference>
<protein>
    <recommendedName>
        <fullName evidence="1">BTB domain-containing protein</fullName>
    </recommendedName>
</protein>
<dbReference type="PROSITE" id="PS50097">
    <property type="entry name" value="BTB"/>
    <property type="match status" value="1"/>
</dbReference>
<proteinExistence type="predicted"/>
<organism evidence="2 3">
    <name type="scientific">Entomortierella chlamydospora</name>
    <dbReference type="NCBI Taxonomy" id="101097"/>
    <lineage>
        <taxon>Eukaryota</taxon>
        <taxon>Fungi</taxon>
        <taxon>Fungi incertae sedis</taxon>
        <taxon>Mucoromycota</taxon>
        <taxon>Mortierellomycotina</taxon>
        <taxon>Mortierellomycetes</taxon>
        <taxon>Mortierellales</taxon>
        <taxon>Mortierellaceae</taxon>
        <taxon>Entomortierella</taxon>
    </lineage>
</organism>
<name>A0A9P6MSG7_9FUNG</name>
<keyword evidence="3" id="KW-1185">Reference proteome</keyword>
<evidence type="ECO:0000313" key="2">
    <source>
        <dbReference type="EMBL" id="KAG0011049.1"/>
    </source>
</evidence>
<dbReference type="AlphaFoldDB" id="A0A9P6MSG7"/>
<dbReference type="InterPro" id="IPR000210">
    <property type="entry name" value="BTB/POZ_dom"/>
</dbReference>
<dbReference type="PANTHER" id="PTHR24413">
    <property type="entry name" value="SPECKLE-TYPE POZ PROTEIN"/>
    <property type="match status" value="1"/>
</dbReference>
<evidence type="ECO:0000259" key="1">
    <source>
        <dbReference type="PROSITE" id="PS50097"/>
    </source>
</evidence>
<accession>A0A9P6MSG7</accession>
<comment type="caution">
    <text evidence="2">The sequence shown here is derived from an EMBL/GenBank/DDBJ whole genome shotgun (WGS) entry which is preliminary data.</text>
</comment>
<sequence length="422" mass="47157">MSYTLKPTLATTIGVELTSGGELTKNYGTQTPTTSDGNSWSVNLTRETDNLKVSVTWTSNTYATQQYNNNYNRGYGYNSANSQYGSSNHCPYKFIHLVPRKRLGSQDEVATTAHGFINRAEAIVTIPLHKILYQGKYCFDIVLSIEKTLPKCIVEAPDVVLQDDAVTKNHEIMLILLRDIHSVDVCLVAESDKTCSNVGLWAHRAILSRYKGFENAIQTACKGLSSTSEDMAKLTIGDGDDSSSTTVQGDDILGPLLIPVEKSTLATLCVLLRYIYTGQINLSAETNKHAISMTESTLTLEGITRRRKESVRWHPLGTDSSWKFKDVTWEELLVASDYYGVMDLKTQCENKVITAMNQSSVVETLFTIGCSFDKIKESALDYIVSNMATLFTKDKDSFAQFKDHPRCYEMLVEVIRRKAEYN</sequence>
<feature type="domain" description="BTB" evidence="1">
    <location>
        <begin position="183"/>
        <end position="284"/>
    </location>
</feature>
<dbReference type="Proteomes" id="UP000703661">
    <property type="component" value="Unassembled WGS sequence"/>
</dbReference>
<evidence type="ECO:0000313" key="3">
    <source>
        <dbReference type="Proteomes" id="UP000703661"/>
    </source>
</evidence>
<dbReference type="SUPFAM" id="SSF54695">
    <property type="entry name" value="POZ domain"/>
    <property type="match status" value="1"/>
</dbReference>